<name>A0A7X1ME98_9ACTN</name>
<reference evidence="3 4" key="1">
    <citation type="submission" date="2020-08" db="EMBL/GenBank/DDBJ databases">
        <title>Streptomyces sp. PSKA01 genome sequencing and assembly.</title>
        <authorList>
            <person name="Mandal S."/>
            <person name="Maiti P.K."/>
            <person name="Das P."/>
        </authorList>
    </citation>
    <scope>NUCLEOTIDE SEQUENCE [LARGE SCALE GENOMIC DNA]</scope>
    <source>
        <strain evidence="3 4">PSKA01</strain>
    </source>
</reference>
<keyword evidence="4" id="KW-1185">Reference proteome</keyword>
<evidence type="ECO:0000256" key="1">
    <source>
        <dbReference type="SAM" id="MobiDB-lite"/>
    </source>
</evidence>
<sequence>MKKNTVLIAAALALVVLFALLAKGCEAVAGGPVGTTDEFREHVRATTAAGESVYRALSPAPTGDPHPSQEGSSSCVDDFGFDDGDVARDEPIFTWDLDFASADDFRAALKALEAAWREEGREVEKIENGIATTLDDGIRVTFHLGWYSDEPELRAEGRCMRYTDTYGDSYDYMRDDNGDGTVDEYEKPNW</sequence>
<feature type="chain" id="PRO_5039474371" description="Lipoprotein" evidence="2">
    <location>
        <begin position="23"/>
        <end position="190"/>
    </location>
</feature>
<accession>A0A7X1ME98</accession>
<keyword evidence="2" id="KW-0732">Signal</keyword>
<evidence type="ECO:0000313" key="3">
    <source>
        <dbReference type="EMBL" id="MBC2907806.1"/>
    </source>
</evidence>
<organism evidence="3 4">
    <name type="scientific">Streptomyces cupreus</name>
    <dbReference type="NCBI Taxonomy" id="2759956"/>
    <lineage>
        <taxon>Bacteria</taxon>
        <taxon>Bacillati</taxon>
        <taxon>Actinomycetota</taxon>
        <taxon>Actinomycetes</taxon>
        <taxon>Kitasatosporales</taxon>
        <taxon>Streptomycetaceae</taxon>
        <taxon>Streptomyces</taxon>
    </lineage>
</organism>
<gene>
    <name evidence="3" type="ORF">H4N64_41125</name>
</gene>
<comment type="caution">
    <text evidence="3">The sequence shown here is derived from an EMBL/GenBank/DDBJ whole genome shotgun (WGS) entry which is preliminary data.</text>
</comment>
<dbReference type="RefSeq" id="WP_186287744.1">
    <property type="nucleotide sequence ID" value="NZ_JACMSF010000092.1"/>
</dbReference>
<evidence type="ECO:0000313" key="4">
    <source>
        <dbReference type="Proteomes" id="UP000584670"/>
    </source>
</evidence>
<feature type="region of interest" description="Disordered" evidence="1">
    <location>
        <begin position="56"/>
        <end position="75"/>
    </location>
</feature>
<evidence type="ECO:0000256" key="2">
    <source>
        <dbReference type="SAM" id="SignalP"/>
    </source>
</evidence>
<dbReference type="AlphaFoldDB" id="A0A7X1ME98"/>
<proteinExistence type="predicted"/>
<dbReference type="Proteomes" id="UP000584670">
    <property type="component" value="Unassembled WGS sequence"/>
</dbReference>
<evidence type="ECO:0008006" key="5">
    <source>
        <dbReference type="Google" id="ProtNLM"/>
    </source>
</evidence>
<feature type="signal peptide" evidence="2">
    <location>
        <begin position="1"/>
        <end position="22"/>
    </location>
</feature>
<dbReference type="EMBL" id="JACMSF010000092">
    <property type="protein sequence ID" value="MBC2907806.1"/>
    <property type="molecule type" value="Genomic_DNA"/>
</dbReference>
<protein>
    <recommendedName>
        <fullName evidence="5">Lipoprotein</fullName>
    </recommendedName>
</protein>